<evidence type="ECO:0000256" key="2">
    <source>
        <dbReference type="ARBA" id="ARBA00024764"/>
    </source>
</evidence>
<evidence type="ECO:0000313" key="4">
    <source>
        <dbReference type="Proteomes" id="UP000620075"/>
    </source>
</evidence>
<dbReference type="GO" id="GO:0003677">
    <property type="term" value="F:DNA binding"/>
    <property type="evidence" value="ECO:0007669"/>
    <property type="project" value="UniProtKB-KW"/>
</dbReference>
<dbReference type="InterPro" id="IPR007394">
    <property type="entry name" value="UPF0122"/>
</dbReference>
<dbReference type="AlphaFoldDB" id="A0A934KIU1"/>
<evidence type="ECO:0000313" key="3">
    <source>
        <dbReference type="EMBL" id="MBJ7603503.1"/>
    </source>
</evidence>
<name>A0A934KIU1_9BACT</name>
<comment type="similarity">
    <text evidence="1">Belongs to the UPF0122 family.</text>
</comment>
<dbReference type="PANTHER" id="PTHR40083">
    <property type="entry name" value="UPF0122 PROTEIN CBO2450/CLC_2298"/>
    <property type="match status" value="1"/>
</dbReference>
<reference evidence="3 4" key="1">
    <citation type="submission" date="2020-10" db="EMBL/GenBank/DDBJ databases">
        <title>Ca. Dormibacterota MAGs.</title>
        <authorList>
            <person name="Montgomery K."/>
        </authorList>
    </citation>
    <scope>NUCLEOTIDE SEQUENCE [LARGE SCALE GENOMIC DNA]</scope>
    <source>
        <strain evidence="3">SC8811_S16_3</strain>
    </source>
</reference>
<dbReference type="EMBL" id="JAEKNQ010000038">
    <property type="protein sequence ID" value="MBJ7603503.1"/>
    <property type="molecule type" value="Genomic_DNA"/>
</dbReference>
<dbReference type="Gene3D" id="1.10.10.10">
    <property type="entry name" value="Winged helix-like DNA-binding domain superfamily/Winged helix DNA-binding domain"/>
    <property type="match status" value="1"/>
</dbReference>
<protein>
    <submittedName>
        <fullName evidence="3">DNA-binding protein</fullName>
    </submittedName>
</protein>
<evidence type="ECO:0000256" key="1">
    <source>
        <dbReference type="ARBA" id="ARBA00008720"/>
    </source>
</evidence>
<dbReference type="PANTHER" id="PTHR40083:SF1">
    <property type="entry name" value="UPF0122 PROTEIN YLXM"/>
    <property type="match status" value="1"/>
</dbReference>
<proteinExistence type="inferred from homology"/>
<accession>A0A934KIU1</accession>
<comment type="caution">
    <text evidence="3">The sequence shown here is derived from an EMBL/GenBank/DDBJ whole genome shotgun (WGS) entry which is preliminary data.</text>
</comment>
<keyword evidence="3" id="KW-0238">DNA-binding</keyword>
<dbReference type="Proteomes" id="UP000620075">
    <property type="component" value="Unassembled WGS sequence"/>
</dbReference>
<organism evidence="3 4">
    <name type="scientific">Candidatus Dormiibacter inghamiae</name>
    <dbReference type="NCBI Taxonomy" id="3127013"/>
    <lineage>
        <taxon>Bacteria</taxon>
        <taxon>Bacillati</taxon>
        <taxon>Candidatus Dormiibacterota</taxon>
        <taxon>Candidatus Dormibacteria</taxon>
        <taxon>Candidatus Dormibacterales</taxon>
        <taxon>Candidatus Dormibacteraceae</taxon>
        <taxon>Candidatus Dormiibacter</taxon>
    </lineage>
</organism>
<gene>
    <name evidence="3" type="ORF">JF888_10000</name>
</gene>
<dbReference type="InterPro" id="IPR013324">
    <property type="entry name" value="RNA_pol_sigma_r3/r4-like"/>
</dbReference>
<dbReference type="SUPFAM" id="SSF88659">
    <property type="entry name" value="Sigma3 and sigma4 domains of RNA polymerase sigma factors"/>
    <property type="match status" value="1"/>
</dbReference>
<comment type="function">
    <text evidence="2">Might take part in the signal recognition particle (SRP) pathway. This is inferred from the conservation of its genetic proximity to ftsY/ffh. May be a regulatory protein.</text>
</comment>
<dbReference type="Pfam" id="PF04297">
    <property type="entry name" value="UPF0122"/>
    <property type="match status" value="1"/>
</dbReference>
<sequence>MTEHQQQVLNLYLRQDWSISEIARTQETSRAAVHDLIRRSSQSLADYDTRLGLVAADRVRQNQHSALARELARLRARLEGVERELTSGEL</sequence>
<dbReference type="InterPro" id="IPR036388">
    <property type="entry name" value="WH-like_DNA-bd_sf"/>
</dbReference>